<protein>
    <recommendedName>
        <fullName evidence="3">GTP-binding protein 8</fullName>
    </recommendedName>
</protein>
<keyword evidence="5" id="KW-0547">Nucleotide-binding</keyword>
<dbReference type="Proteomes" id="UP000663827">
    <property type="component" value="Unassembled WGS sequence"/>
</dbReference>
<dbReference type="PANTHER" id="PTHR46498">
    <property type="entry name" value="GTP-BINDING PROTEIN 8"/>
    <property type="match status" value="1"/>
</dbReference>
<dbReference type="NCBIfam" id="TIGR03598">
    <property type="entry name" value="GTPase_YsxC"/>
    <property type="match status" value="1"/>
</dbReference>
<evidence type="ECO:0000256" key="4">
    <source>
        <dbReference type="ARBA" id="ARBA00022723"/>
    </source>
</evidence>
<dbReference type="InterPro" id="IPR001810">
    <property type="entry name" value="F-box_dom"/>
</dbReference>
<keyword evidence="4" id="KW-0479">Metal-binding</keyword>
<dbReference type="InterPro" id="IPR027417">
    <property type="entry name" value="P-loop_NTPase"/>
</dbReference>
<dbReference type="InterPro" id="IPR036047">
    <property type="entry name" value="F-box-like_dom_sf"/>
</dbReference>
<sequence length="768" mass="86874">MQYDTYLPDDIWTSILLLLDVADIRRCQAICKYFRNMVMTVNTLRFRLELDAAGYTEPCSPRQDLTIGQRLAVLLEHISRRRSLAPSRVDTFWDVQETSDPSMTSNIGELIFAGDTVVRWVKECSEEGRVSTRLDVVNLPSPNKGTAGSQWTLYELEFEVYWASNGGVDEKVLCFYVRTLSDNVPHPNACQHTLYIHNVEVENETTLVDFSGRRMLIRLCTGSNWSRIILYDWISGTNLIDEEPFSVPPYGDSLLVDDFLLVAYPSHCDLSVLTGPRRPSGRYCSWTTLGLLEVYSFRLDPEPELIHVATLDLPDVGHTKPFNGPGSEVLNSIRRRSFADMSEFRFQREHAFTSPMPYRAPCVFEVPNAARVVQLFIHFDPDFLSPERGPSNVYSLLIPLDAILRAISRDFMAANVADLDQFIPWEEWGPQTHWIHCGNKGLGWYREPFVTGPRGVLTNWHLCQPGECVCPGNERPRLSVSILELQHRLHTYKNSSTEEREGVDVANAWTHGPLPHLGTSDFGKIDSCLEFREISSLQTTYRMNELKYELLKEISPDDNPIIRTSDEHRACRFLVSSPTPESLPRESKAEVIFIGRANVGKSSLLNSVMGRTNLVTTSSKPGRTQALNFFQVGVIAGELTLVDAPGYGQRGRPEWGKLFEHYLETRKCLRRVFLLVNAKHGFSEFDGIMLRDLDRRFKQAAGLSFSYQLVLTKIDEIRSQQLSETKNRIESEARMIMGILGLAPLVTSTKGNGFGIGSLRDAIVEACG</sequence>
<comment type="caution">
    <text evidence="9">The sequence shown here is derived from an EMBL/GenBank/DDBJ whole genome shotgun (WGS) entry which is preliminary data.</text>
</comment>
<dbReference type="InterPro" id="IPR052279">
    <property type="entry name" value="EngB_GTPase"/>
</dbReference>
<dbReference type="PROSITE" id="PS51706">
    <property type="entry name" value="G_ENGB"/>
    <property type="match status" value="1"/>
</dbReference>
<evidence type="ECO:0000313" key="9">
    <source>
        <dbReference type="EMBL" id="CAE7147661.1"/>
    </source>
</evidence>
<dbReference type="InterPro" id="IPR030393">
    <property type="entry name" value="G_ENGB_dom"/>
</dbReference>
<keyword evidence="7" id="KW-0342">GTP-binding</keyword>
<gene>
    <name evidence="9" type="ORF">RDB_LOCUS84993</name>
</gene>
<evidence type="ECO:0000259" key="8">
    <source>
        <dbReference type="PROSITE" id="PS51706"/>
    </source>
</evidence>
<keyword evidence="6" id="KW-0460">Magnesium</keyword>
<evidence type="ECO:0000256" key="2">
    <source>
        <dbReference type="ARBA" id="ARBA00009638"/>
    </source>
</evidence>
<evidence type="ECO:0000256" key="6">
    <source>
        <dbReference type="ARBA" id="ARBA00022842"/>
    </source>
</evidence>
<evidence type="ECO:0000256" key="1">
    <source>
        <dbReference type="ARBA" id="ARBA00001946"/>
    </source>
</evidence>
<accession>A0A8H3I0V4</accession>
<dbReference type="CDD" id="cd09917">
    <property type="entry name" value="F-box_SF"/>
    <property type="match status" value="1"/>
</dbReference>
<dbReference type="EMBL" id="CAJNJQ010001734">
    <property type="protein sequence ID" value="CAE7147661.1"/>
    <property type="molecule type" value="Genomic_DNA"/>
</dbReference>
<organism evidence="9 10">
    <name type="scientific">Rhizoctonia solani</name>
    <dbReference type="NCBI Taxonomy" id="456999"/>
    <lineage>
        <taxon>Eukaryota</taxon>
        <taxon>Fungi</taxon>
        <taxon>Dikarya</taxon>
        <taxon>Basidiomycota</taxon>
        <taxon>Agaricomycotina</taxon>
        <taxon>Agaricomycetes</taxon>
        <taxon>Cantharellales</taxon>
        <taxon>Ceratobasidiaceae</taxon>
        <taxon>Rhizoctonia</taxon>
    </lineage>
</organism>
<dbReference type="Gene3D" id="3.40.50.300">
    <property type="entry name" value="P-loop containing nucleotide triphosphate hydrolases"/>
    <property type="match status" value="1"/>
</dbReference>
<dbReference type="GO" id="GO:0046872">
    <property type="term" value="F:metal ion binding"/>
    <property type="evidence" value="ECO:0007669"/>
    <property type="project" value="UniProtKB-KW"/>
</dbReference>
<evidence type="ECO:0000256" key="3">
    <source>
        <dbReference type="ARBA" id="ARBA00015370"/>
    </source>
</evidence>
<dbReference type="InterPro" id="IPR019987">
    <property type="entry name" value="GTP-bd_ribosome_bio_YsxC"/>
</dbReference>
<evidence type="ECO:0000313" key="10">
    <source>
        <dbReference type="Proteomes" id="UP000663827"/>
    </source>
</evidence>
<dbReference type="InterPro" id="IPR006073">
    <property type="entry name" value="GTP-bd"/>
</dbReference>
<dbReference type="SUPFAM" id="SSF52540">
    <property type="entry name" value="P-loop containing nucleoside triphosphate hydrolases"/>
    <property type="match status" value="1"/>
</dbReference>
<dbReference type="CDD" id="cd01876">
    <property type="entry name" value="YihA_EngB"/>
    <property type="match status" value="1"/>
</dbReference>
<reference evidence="9" key="1">
    <citation type="submission" date="2021-01" db="EMBL/GenBank/DDBJ databases">
        <authorList>
            <person name="Kaushik A."/>
        </authorList>
    </citation>
    <scope>NUCLEOTIDE SEQUENCE</scope>
    <source>
        <strain evidence="9">AG5</strain>
    </source>
</reference>
<dbReference type="GO" id="GO:0005739">
    <property type="term" value="C:mitochondrion"/>
    <property type="evidence" value="ECO:0007669"/>
    <property type="project" value="TreeGrafter"/>
</dbReference>
<dbReference type="Pfam" id="PF00646">
    <property type="entry name" value="F-box"/>
    <property type="match status" value="1"/>
</dbReference>
<proteinExistence type="inferred from homology"/>
<evidence type="ECO:0000256" key="5">
    <source>
        <dbReference type="ARBA" id="ARBA00022741"/>
    </source>
</evidence>
<comment type="similarity">
    <text evidence="2">Belongs to the TRAFAC class TrmE-Era-EngA-EngB-Septin-like GTPase superfamily. EngB GTPase family.</text>
</comment>
<name>A0A8H3I0V4_9AGAM</name>
<comment type="cofactor">
    <cofactor evidence="1">
        <name>Mg(2+)</name>
        <dbReference type="ChEBI" id="CHEBI:18420"/>
    </cofactor>
</comment>
<dbReference type="GO" id="GO:0005525">
    <property type="term" value="F:GTP binding"/>
    <property type="evidence" value="ECO:0007669"/>
    <property type="project" value="UniProtKB-KW"/>
</dbReference>
<dbReference type="SUPFAM" id="SSF81383">
    <property type="entry name" value="F-box domain"/>
    <property type="match status" value="1"/>
</dbReference>
<dbReference type="AlphaFoldDB" id="A0A8H3I0V4"/>
<dbReference type="Pfam" id="PF01926">
    <property type="entry name" value="MMR_HSR1"/>
    <property type="match status" value="1"/>
</dbReference>
<dbReference type="PANTHER" id="PTHR46498:SF1">
    <property type="entry name" value="GTP-BINDING PROTEIN 8"/>
    <property type="match status" value="1"/>
</dbReference>
<evidence type="ECO:0000256" key="7">
    <source>
        <dbReference type="ARBA" id="ARBA00023134"/>
    </source>
</evidence>
<feature type="domain" description="EngB-type G" evidence="8">
    <location>
        <begin position="587"/>
        <end position="768"/>
    </location>
</feature>